<comment type="caution">
    <text evidence="1">The sequence shown here is derived from an EMBL/GenBank/DDBJ whole genome shotgun (WGS) entry which is preliminary data.</text>
</comment>
<dbReference type="AlphaFoldDB" id="A0A9J6P078"/>
<reference evidence="1" key="2">
    <citation type="submission" date="2021-04" db="EMBL/GenBank/DDBJ databases">
        <authorList>
            <person name="Dong X."/>
        </authorList>
    </citation>
    <scope>NUCLEOTIDE SEQUENCE</scope>
    <source>
        <strain evidence="1">ZWT</strain>
    </source>
</reference>
<name>A0A9J6P078_9CLOT</name>
<gene>
    <name evidence="1" type="ORF">KDK92_10520</name>
</gene>
<accession>A0A9J6P078</accession>
<evidence type="ECO:0000313" key="2">
    <source>
        <dbReference type="Proteomes" id="UP001056429"/>
    </source>
</evidence>
<dbReference type="Proteomes" id="UP001056429">
    <property type="component" value="Unassembled WGS sequence"/>
</dbReference>
<protein>
    <submittedName>
        <fullName evidence="1">Uncharacterized protein</fullName>
    </submittedName>
</protein>
<evidence type="ECO:0000313" key="1">
    <source>
        <dbReference type="EMBL" id="MCM1990167.1"/>
    </source>
</evidence>
<organism evidence="1 2">
    <name type="scientific">Oceanirhabdus seepicola</name>
    <dbReference type="NCBI Taxonomy" id="2828781"/>
    <lineage>
        <taxon>Bacteria</taxon>
        <taxon>Bacillati</taxon>
        <taxon>Bacillota</taxon>
        <taxon>Clostridia</taxon>
        <taxon>Eubacteriales</taxon>
        <taxon>Clostridiaceae</taxon>
        <taxon>Oceanirhabdus</taxon>
    </lineage>
</organism>
<dbReference type="RefSeq" id="WP_250859208.1">
    <property type="nucleotide sequence ID" value="NZ_JAGSOJ010000002.1"/>
</dbReference>
<keyword evidence="2" id="KW-1185">Reference proteome</keyword>
<dbReference type="EMBL" id="JAGSOJ010000002">
    <property type="protein sequence ID" value="MCM1990167.1"/>
    <property type="molecule type" value="Genomic_DNA"/>
</dbReference>
<reference evidence="1" key="1">
    <citation type="journal article" date="2021" name="mSystems">
        <title>Bacteria and Archaea Synergistically Convert Glycine Betaine to Biogenic Methane in the Formosa Cold Seep of the South China Sea.</title>
        <authorList>
            <person name="Li L."/>
            <person name="Zhang W."/>
            <person name="Zhang S."/>
            <person name="Song L."/>
            <person name="Sun Q."/>
            <person name="Zhang H."/>
            <person name="Xiang H."/>
            <person name="Dong X."/>
        </authorList>
    </citation>
    <scope>NUCLEOTIDE SEQUENCE</scope>
    <source>
        <strain evidence="1">ZWT</strain>
    </source>
</reference>
<sequence>MSCRPPFTIGDKSLDLVADSMETITKLTMIEFQALFIKREGIIIKFQLLHMY</sequence>
<proteinExistence type="predicted"/>